<keyword evidence="12" id="KW-1185">Reference proteome</keyword>
<dbReference type="RefSeq" id="WP_189770750.1">
    <property type="nucleotide sequence ID" value="NZ_BNCK01000005.1"/>
</dbReference>
<gene>
    <name evidence="11" type="primary">yjdB</name>
    <name evidence="11" type="ORF">GCM10017161_23580</name>
</gene>
<organism evidence="11 12">
    <name type="scientific">Thalassotalea marina</name>
    <dbReference type="NCBI Taxonomy" id="1673741"/>
    <lineage>
        <taxon>Bacteria</taxon>
        <taxon>Pseudomonadati</taxon>
        <taxon>Pseudomonadota</taxon>
        <taxon>Gammaproteobacteria</taxon>
        <taxon>Alteromonadales</taxon>
        <taxon>Colwelliaceae</taxon>
        <taxon>Thalassotalea</taxon>
    </lineage>
</organism>
<evidence type="ECO:0000259" key="9">
    <source>
        <dbReference type="Pfam" id="PF00884"/>
    </source>
</evidence>
<dbReference type="InterPro" id="IPR058130">
    <property type="entry name" value="PEA_transf_C"/>
</dbReference>
<evidence type="ECO:0000256" key="8">
    <source>
        <dbReference type="SAM" id="Phobius"/>
    </source>
</evidence>
<keyword evidence="5 8" id="KW-0812">Transmembrane</keyword>
<dbReference type="EMBL" id="BNCK01000005">
    <property type="protein sequence ID" value="GHF94613.1"/>
    <property type="molecule type" value="Genomic_DNA"/>
</dbReference>
<evidence type="ECO:0000313" key="11">
    <source>
        <dbReference type="EMBL" id="GHF94613.1"/>
    </source>
</evidence>
<dbReference type="InterPro" id="IPR040423">
    <property type="entry name" value="PEA_transferase"/>
</dbReference>
<dbReference type="GO" id="GO:0016776">
    <property type="term" value="F:phosphotransferase activity, phosphate group as acceptor"/>
    <property type="evidence" value="ECO:0007669"/>
    <property type="project" value="TreeGrafter"/>
</dbReference>
<dbReference type="Pfam" id="PF00884">
    <property type="entry name" value="Sulfatase"/>
    <property type="match status" value="1"/>
</dbReference>
<dbReference type="SUPFAM" id="SSF53649">
    <property type="entry name" value="Alkaline phosphatase-like"/>
    <property type="match status" value="1"/>
</dbReference>
<name>A0A919BIR0_9GAMM</name>
<dbReference type="NCBIfam" id="NF028537">
    <property type="entry name" value="P_eth_NH2_trans"/>
    <property type="match status" value="1"/>
</dbReference>
<comment type="subcellular location">
    <subcellularLocation>
        <location evidence="1">Cell inner membrane</location>
        <topology evidence="1">Multi-pass membrane protein</topology>
    </subcellularLocation>
</comment>
<accession>A0A919BIR0</accession>
<keyword evidence="4 11" id="KW-0808">Transferase</keyword>
<feature type="transmembrane region" description="Helical" evidence="8">
    <location>
        <begin position="85"/>
        <end position="104"/>
    </location>
</feature>
<dbReference type="PANTHER" id="PTHR30443">
    <property type="entry name" value="INNER MEMBRANE PROTEIN"/>
    <property type="match status" value="1"/>
</dbReference>
<feature type="transmembrane region" description="Helical" evidence="8">
    <location>
        <begin position="124"/>
        <end position="146"/>
    </location>
</feature>
<dbReference type="Proteomes" id="UP000623842">
    <property type="component" value="Unassembled WGS sequence"/>
</dbReference>
<evidence type="ECO:0000259" key="10">
    <source>
        <dbReference type="Pfam" id="PF08019"/>
    </source>
</evidence>
<keyword evidence="3" id="KW-0997">Cell inner membrane</keyword>
<sequence>MQQAFSRTNIIFNKESKLTWLNILSNKTIIRVLTAIWLTFTANTVFFSHLDNFAQIPSAILLLMLNLVVVMVLTAGFLFKPMIVLLLLVSASTNYFSQQFGIMIDSSMLQNMFETNIDEASDLITLAFFKHLMVFAFLPCFLLLMTKPKTISPLVKRAATYVITLLLSITMLVGYALTQYQSLSGYYRMHKELRYYVTPINSISSLKSYIKSQLHNEQSPFVQIADRVEFQPFSNKPTVFILVLGETVRADHFSLNGYSRQTNPQLTQLALINFNQVTSCGTATAHSVPCMFSWMNHNNYDEFQAKHSENVIDIIARAGFEVVWLENDGGCKGVCNRVKTVNVAEQAHCIDGCPDKLLFSSMKELTNTTQNRLIVLHQQGSHGPAYFRRSQPEHKSFLPECQDETFASCSAQEIVNAYDNSLVETDALVAQLIKQVEQQKEVNAGVLYVADHGESLGENGVFLHGLPYAFAPSAQTHVPMFLWFSKSYQKDANFNVNCLTKIASLPTSHDALFGSLLGLLSIDIQTQKPLTNDIAQCRRKHAV</sequence>
<comment type="caution">
    <text evidence="11">The sequence shown here is derived from an EMBL/GenBank/DDBJ whole genome shotgun (WGS) entry which is preliminary data.</text>
</comment>
<dbReference type="InterPro" id="IPR012549">
    <property type="entry name" value="EptA-like_N"/>
</dbReference>
<dbReference type="InterPro" id="IPR000917">
    <property type="entry name" value="Sulfatase_N"/>
</dbReference>
<protein>
    <submittedName>
        <fullName evidence="11">Lipid A phosphoethanolamine transferase</fullName>
    </submittedName>
</protein>
<proteinExistence type="predicted"/>
<evidence type="ECO:0000256" key="7">
    <source>
        <dbReference type="ARBA" id="ARBA00023136"/>
    </source>
</evidence>
<feature type="domain" description="Phosphoethanolamine transferase N-terminal" evidence="10">
    <location>
        <begin position="63"/>
        <end position="213"/>
    </location>
</feature>
<dbReference type="Pfam" id="PF08019">
    <property type="entry name" value="EptA_B_N"/>
    <property type="match status" value="1"/>
</dbReference>
<evidence type="ECO:0000313" key="12">
    <source>
        <dbReference type="Proteomes" id="UP000623842"/>
    </source>
</evidence>
<dbReference type="PANTHER" id="PTHR30443:SF0">
    <property type="entry name" value="PHOSPHOETHANOLAMINE TRANSFERASE EPTA"/>
    <property type="match status" value="1"/>
</dbReference>
<keyword evidence="2" id="KW-1003">Cell membrane</keyword>
<dbReference type="InterPro" id="IPR017850">
    <property type="entry name" value="Alkaline_phosphatase_core_sf"/>
</dbReference>
<feature type="transmembrane region" description="Helical" evidence="8">
    <location>
        <begin position="158"/>
        <end position="177"/>
    </location>
</feature>
<evidence type="ECO:0000256" key="1">
    <source>
        <dbReference type="ARBA" id="ARBA00004429"/>
    </source>
</evidence>
<evidence type="ECO:0000256" key="6">
    <source>
        <dbReference type="ARBA" id="ARBA00022989"/>
    </source>
</evidence>
<reference evidence="11" key="1">
    <citation type="journal article" date="2014" name="Int. J. Syst. Evol. Microbiol.">
        <title>Complete genome sequence of Corynebacterium casei LMG S-19264T (=DSM 44701T), isolated from a smear-ripened cheese.</title>
        <authorList>
            <consortium name="US DOE Joint Genome Institute (JGI-PGF)"/>
            <person name="Walter F."/>
            <person name="Albersmeier A."/>
            <person name="Kalinowski J."/>
            <person name="Ruckert C."/>
        </authorList>
    </citation>
    <scope>NUCLEOTIDE SEQUENCE</scope>
    <source>
        <strain evidence="11">KCTC 42731</strain>
    </source>
</reference>
<keyword evidence="6 8" id="KW-1133">Transmembrane helix</keyword>
<dbReference type="Gene3D" id="3.40.720.10">
    <property type="entry name" value="Alkaline Phosphatase, subunit A"/>
    <property type="match status" value="1"/>
</dbReference>
<feature type="transmembrane region" description="Helical" evidence="8">
    <location>
        <begin position="29"/>
        <end position="50"/>
    </location>
</feature>
<evidence type="ECO:0000256" key="2">
    <source>
        <dbReference type="ARBA" id="ARBA00022475"/>
    </source>
</evidence>
<dbReference type="CDD" id="cd16017">
    <property type="entry name" value="LptA"/>
    <property type="match status" value="1"/>
</dbReference>
<keyword evidence="7 8" id="KW-0472">Membrane</keyword>
<evidence type="ECO:0000256" key="5">
    <source>
        <dbReference type="ARBA" id="ARBA00022692"/>
    </source>
</evidence>
<evidence type="ECO:0000256" key="3">
    <source>
        <dbReference type="ARBA" id="ARBA00022519"/>
    </source>
</evidence>
<feature type="transmembrane region" description="Helical" evidence="8">
    <location>
        <begin position="56"/>
        <end position="78"/>
    </location>
</feature>
<feature type="domain" description="Sulfatase N-terminal" evidence="9">
    <location>
        <begin position="240"/>
        <end position="521"/>
    </location>
</feature>
<reference evidence="11" key="2">
    <citation type="submission" date="2020-09" db="EMBL/GenBank/DDBJ databases">
        <authorList>
            <person name="Sun Q."/>
            <person name="Kim S."/>
        </authorList>
    </citation>
    <scope>NUCLEOTIDE SEQUENCE</scope>
    <source>
        <strain evidence="11">KCTC 42731</strain>
    </source>
</reference>
<evidence type="ECO:0000256" key="4">
    <source>
        <dbReference type="ARBA" id="ARBA00022679"/>
    </source>
</evidence>
<dbReference type="GO" id="GO:0005886">
    <property type="term" value="C:plasma membrane"/>
    <property type="evidence" value="ECO:0007669"/>
    <property type="project" value="UniProtKB-SubCell"/>
</dbReference>
<dbReference type="AlphaFoldDB" id="A0A919BIR0"/>
<dbReference type="GO" id="GO:0009244">
    <property type="term" value="P:lipopolysaccharide core region biosynthetic process"/>
    <property type="evidence" value="ECO:0007669"/>
    <property type="project" value="TreeGrafter"/>
</dbReference>